<evidence type="ECO:0000256" key="4">
    <source>
        <dbReference type="SAM" id="MobiDB-lite"/>
    </source>
</evidence>
<dbReference type="PANTHER" id="PTHR22838:SF4">
    <property type="entry name" value="WD REPEAT-CONTAINING PROTEIN 13"/>
    <property type="match status" value="1"/>
</dbReference>
<accession>A0A176WQQ2</accession>
<sequence length="600" mass="66569">MSNPSRRRSNLHFTATLISNLCLKLRLLSLTLEARGSRSFINGGREGRRFLSRERSAWTFVPSLALCARSAAEGKQGPELEPWTPFAAFCRIELYRREQKVLVRQVEVVNFALGSDEMRSDGMRWDGPVGMPGSEELPAVEEQQQAEFYACILEPGGGTTQQDAAYVGQRRLLLYRKALSGNLQRQMWKCNGRGYVAYREYIRQCKQWDNSRPTSPLSYPGDSGRWSGSPFPYDRSSGNNSRGRPSVSSFNGPRTSFGSVTESETLSYQHEPGYSFVGMHCIFDDIKASVNVLRFGHLSSDLLAFGAADGSLVICSVAQPPRILHHLKGHTKEITDFDWSLNNQCLCSSSLDKSVRVWSVEKGSCLRVIYGNAAQMCIRFHPLNNNFLLVGHADQGLTVINFSTGRVLHRLSVESSITAMDTDHTGHVLFAGDSQGGIHSIKVDMHTGAMAHGHRTSKGIQRKSPATSVQFRTFSLLAGGPVLLVANQDGSLRFFSVAMEVDGYLSLKCSLKLPPRARNIRASFCPLLSLERGEFIVSGNEDTNVYFYDFTRPKRPCVNKLQGHGVPTVGVSWNHGENLLATSDCEGVVIVWKRARDNDN</sequence>
<keyword evidence="6" id="KW-1185">Reference proteome</keyword>
<evidence type="ECO:0000256" key="2">
    <source>
        <dbReference type="ARBA" id="ARBA00022737"/>
    </source>
</evidence>
<dbReference type="Pfam" id="PF00400">
    <property type="entry name" value="WD40"/>
    <property type="match status" value="2"/>
</dbReference>
<reference evidence="5" key="1">
    <citation type="submission" date="2016-03" db="EMBL/GenBank/DDBJ databases">
        <title>Mechanisms controlling the formation of the plant cell surface in tip-growing cells are functionally conserved among land plants.</title>
        <authorList>
            <person name="Honkanen S."/>
            <person name="Jones V.A."/>
            <person name="Morieri G."/>
            <person name="Champion C."/>
            <person name="Hetherington A.J."/>
            <person name="Kelly S."/>
            <person name="Saint-Marcoux D."/>
            <person name="Proust H."/>
            <person name="Prescott H."/>
            <person name="Dolan L."/>
        </authorList>
    </citation>
    <scope>NUCLEOTIDE SEQUENCE [LARGE SCALE GENOMIC DNA]</scope>
    <source>
        <tissue evidence="5">Whole gametophyte</tissue>
    </source>
</reference>
<evidence type="ECO:0008006" key="7">
    <source>
        <dbReference type="Google" id="ProtNLM"/>
    </source>
</evidence>
<gene>
    <name evidence="5" type="ORF">AXG93_2528s2240</name>
</gene>
<dbReference type="GO" id="GO:1990841">
    <property type="term" value="F:promoter-specific chromatin binding"/>
    <property type="evidence" value="ECO:0007669"/>
    <property type="project" value="TreeGrafter"/>
</dbReference>
<keyword evidence="2" id="KW-0677">Repeat</keyword>
<organism evidence="5 6">
    <name type="scientific">Marchantia polymorpha subsp. ruderalis</name>
    <dbReference type="NCBI Taxonomy" id="1480154"/>
    <lineage>
        <taxon>Eukaryota</taxon>
        <taxon>Viridiplantae</taxon>
        <taxon>Streptophyta</taxon>
        <taxon>Embryophyta</taxon>
        <taxon>Marchantiophyta</taxon>
        <taxon>Marchantiopsida</taxon>
        <taxon>Marchantiidae</taxon>
        <taxon>Marchantiales</taxon>
        <taxon>Marchantiaceae</taxon>
        <taxon>Marchantia</taxon>
    </lineage>
</organism>
<dbReference type="InterPro" id="IPR001680">
    <property type="entry name" value="WD40_rpt"/>
</dbReference>
<dbReference type="SUPFAM" id="SSF50978">
    <property type="entry name" value="WD40 repeat-like"/>
    <property type="match status" value="1"/>
</dbReference>
<dbReference type="PROSITE" id="PS50082">
    <property type="entry name" value="WD_REPEATS_2"/>
    <property type="match status" value="1"/>
</dbReference>
<evidence type="ECO:0000256" key="1">
    <source>
        <dbReference type="ARBA" id="ARBA00022574"/>
    </source>
</evidence>
<proteinExistence type="predicted"/>
<dbReference type="PROSITE" id="PS50294">
    <property type="entry name" value="WD_REPEATS_REGION"/>
    <property type="match status" value="1"/>
</dbReference>
<dbReference type="Proteomes" id="UP000077202">
    <property type="component" value="Unassembled WGS sequence"/>
</dbReference>
<dbReference type="GO" id="GO:0005634">
    <property type="term" value="C:nucleus"/>
    <property type="evidence" value="ECO:0007669"/>
    <property type="project" value="TreeGrafter"/>
</dbReference>
<dbReference type="EMBL" id="LVLJ01000312">
    <property type="protein sequence ID" value="OAE34855.1"/>
    <property type="molecule type" value="Genomic_DNA"/>
</dbReference>
<dbReference type="SMART" id="SM00320">
    <property type="entry name" value="WD40"/>
    <property type="match status" value="6"/>
</dbReference>
<evidence type="ECO:0000256" key="3">
    <source>
        <dbReference type="PROSITE-ProRule" id="PRU00221"/>
    </source>
</evidence>
<feature type="repeat" description="WD" evidence="3">
    <location>
        <begin position="327"/>
        <end position="368"/>
    </location>
</feature>
<dbReference type="PANTHER" id="PTHR22838">
    <property type="entry name" value="WD REPEAT PROTEIN 26-RELATED"/>
    <property type="match status" value="1"/>
</dbReference>
<protein>
    <recommendedName>
        <fullName evidence="7">Anaphase-promoting complex subunit 4 WD40 domain-containing protein</fullName>
    </recommendedName>
</protein>
<dbReference type="Gene3D" id="2.130.10.10">
    <property type="entry name" value="YVTN repeat-like/Quinoprotein amine dehydrogenase"/>
    <property type="match status" value="1"/>
</dbReference>
<keyword evidence="1 3" id="KW-0853">WD repeat</keyword>
<dbReference type="InterPro" id="IPR036322">
    <property type="entry name" value="WD40_repeat_dom_sf"/>
</dbReference>
<evidence type="ECO:0000313" key="5">
    <source>
        <dbReference type="EMBL" id="OAE34855.1"/>
    </source>
</evidence>
<name>A0A176WQQ2_MARPO</name>
<dbReference type="AlphaFoldDB" id="A0A176WQQ2"/>
<dbReference type="InterPro" id="IPR051350">
    <property type="entry name" value="WD_repeat-ST_regulator"/>
</dbReference>
<evidence type="ECO:0000313" key="6">
    <source>
        <dbReference type="Proteomes" id="UP000077202"/>
    </source>
</evidence>
<feature type="region of interest" description="Disordered" evidence="4">
    <location>
        <begin position="209"/>
        <end position="256"/>
    </location>
</feature>
<comment type="caution">
    <text evidence="5">The sequence shown here is derived from an EMBL/GenBank/DDBJ whole genome shotgun (WGS) entry which is preliminary data.</text>
</comment>
<feature type="compositionally biased region" description="Low complexity" evidence="4">
    <location>
        <begin position="235"/>
        <end position="249"/>
    </location>
</feature>
<dbReference type="InterPro" id="IPR015943">
    <property type="entry name" value="WD40/YVTN_repeat-like_dom_sf"/>
</dbReference>